<feature type="domain" description="RING-type" evidence="11">
    <location>
        <begin position="898"/>
        <end position="1125"/>
    </location>
</feature>
<evidence type="ECO:0000259" key="10">
    <source>
        <dbReference type="PROSITE" id="PS50089"/>
    </source>
</evidence>
<feature type="compositionally biased region" description="Polar residues" evidence="9">
    <location>
        <begin position="679"/>
        <end position="719"/>
    </location>
</feature>
<evidence type="ECO:0000256" key="4">
    <source>
        <dbReference type="ARBA" id="ARBA00022737"/>
    </source>
</evidence>
<keyword evidence="4" id="KW-0677">Repeat</keyword>
<protein>
    <submittedName>
        <fullName evidence="12">Uncharacterized protein</fullName>
    </submittedName>
</protein>
<evidence type="ECO:0000313" key="12">
    <source>
        <dbReference type="EMBL" id="KAL0849386.1"/>
    </source>
</evidence>
<feature type="compositionally biased region" description="Low complexity" evidence="9">
    <location>
        <begin position="420"/>
        <end position="433"/>
    </location>
</feature>
<dbReference type="PROSITE" id="PS50089">
    <property type="entry name" value="ZF_RING_2"/>
    <property type="match status" value="1"/>
</dbReference>
<organism evidence="12 13">
    <name type="scientific">Loxostege sticticalis</name>
    <name type="common">Beet webworm moth</name>
    <dbReference type="NCBI Taxonomy" id="481309"/>
    <lineage>
        <taxon>Eukaryota</taxon>
        <taxon>Metazoa</taxon>
        <taxon>Ecdysozoa</taxon>
        <taxon>Arthropoda</taxon>
        <taxon>Hexapoda</taxon>
        <taxon>Insecta</taxon>
        <taxon>Pterygota</taxon>
        <taxon>Neoptera</taxon>
        <taxon>Endopterygota</taxon>
        <taxon>Lepidoptera</taxon>
        <taxon>Glossata</taxon>
        <taxon>Ditrysia</taxon>
        <taxon>Pyraloidea</taxon>
        <taxon>Crambidae</taxon>
        <taxon>Pyraustinae</taxon>
        <taxon>Loxostege</taxon>
    </lineage>
</organism>
<feature type="compositionally biased region" description="Polar residues" evidence="9">
    <location>
        <begin position="381"/>
        <end position="400"/>
    </location>
</feature>
<keyword evidence="6" id="KW-0833">Ubl conjugation pathway</keyword>
<evidence type="ECO:0000256" key="2">
    <source>
        <dbReference type="ARBA" id="ARBA00022679"/>
    </source>
</evidence>
<dbReference type="Gene3D" id="3.30.40.10">
    <property type="entry name" value="Zinc/RING finger domain, C3HC4 (zinc finger)"/>
    <property type="match status" value="1"/>
</dbReference>
<keyword evidence="5 8" id="KW-0863">Zinc-finger</keyword>
<dbReference type="InterPro" id="IPR051628">
    <property type="entry name" value="LUBAC_E3_Ligases"/>
</dbReference>
<feature type="region of interest" description="Disordered" evidence="9">
    <location>
        <begin position="324"/>
        <end position="356"/>
    </location>
</feature>
<keyword evidence="3" id="KW-0479">Metal-binding</keyword>
<name>A0ABD0TJ72_LOXSC</name>
<dbReference type="InterPro" id="IPR013083">
    <property type="entry name" value="Znf_RING/FYVE/PHD"/>
</dbReference>
<accession>A0ABD0TJ72</accession>
<gene>
    <name evidence="12" type="ORF">ABMA28_013687</name>
</gene>
<dbReference type="SUPFAM" id="SSF57850">
    <property type="entry name" value="RING/U-box"/>
    <property type="match status" value="3"/>
</dbReference>
<dbReference type="GO" id="GO:0016740">
    <property type="term" value="F:transferase activity"/>
    <property type="evidence" value="ECO:0007669"/>
    <property type="project" value="UniProtKB-KW"/>
</dbReference>
<sequence length="1129" mass="124494">MSGDTEIGSPRPRPLSGGFWTLLSWLRREDHLSSNESLSSAGSDRTAVSFAFLTPAHYHGSAPPVVVPPPGPPTDTYKQRVRERNLRRQYDRGITLHRKYGLFRGEGLCGYETSTLPSSRRQGTAGDRPERERRAISECYQRRAAHVPGKRRAPQPPGCVYARCNSLEPTVSVAKRTTRKRPAPQPPVKIIDKPKENIIQKTISINVQLDHDDQELIGHDISTGCKPEKYTKKDTKEGKIKPEKSFLKQIFENKKRNSTVDITTVKVLPSISELDAQAAEIIENNKLNKSDAINHQTIIQALKENCCTKCFKKPCICKTDTMSSALEQSPNKNASTYTQTENILRNSTRDKNNKVDEKQKLKEMLKEMKDSLPKKPKQENTKNTNIIPKSDASSSQTSKDVSIMEAPTLRIGFKSSNQISNNGSKGSSQTQQTSRKKDDLSHVINKQDRVLATVENKPKVIANNILNKTASDGHKPGSSNKEQDISSNENKKLNTPLKISSLLNPIYIPKDTCSQNLPKMNSGDVDTKVIKPDTSDQAKFETAKAVREIVLNSDLKRNPIPALSSPLKAQSNNIKSSVKKPSAVLSGLKAQNAYNIIASSDEKKERSDVDRLSQHLRRRELVNKLEQSIAKGDERAAAEAASKLAQLRLSCSVLSFTSQILSEPSTSKTQPEKILPQDQIKNVNSNNSGKSLAATVTSKESNSTSKVVGASEPTTSANKVQEERKNAATCVYSIPAVKTSASSPETSASTSKGPLGLNNEGVDIIASINVWVEDKEKARGPIKLLVRRAAVVRDLRRQAEQTLGLPSRLQRWIIGRTLCTNDDTPLASLAGPTLNAPFYLCLVESDTNTDQLKHEPPNETENIQEIDKLPSKEIEKKSSDVYTELVQLERQALVPNAEVFECEICMEQCKSGDGVVLRECVHSFCKGCLSDVIRHCEEPAVLCPATGCPGELHEREIRALVSPEEYERWLARGLAAAESGTRNAFHCRTRDCTGWALCEVGVRKFPCPVCKHTNCVPCQAIHENETCEQHRAKLLAAAATNTDTETDEGTRTLIDSLIARGEALQCPECSAIITKKWGCDWVKCSACKTEICWVTRGRRWGPAGRGDTTGGCRCGVDGKRCHPSCGYCH</sequence>
<evidence type="ECO:0000313" key="13">
    <source>
        <dbReference type="Proteomes" id="UP001549921"/>
    </source>
</evidence>
<dbReference type="Proteomes" id="UP001549921">
    <property type="component" value="Unassembled WGS sequence"/>
</dbReference>
<dbReference type="PROSITE" id="PS51873">
    <property type="entry name" value="TRIAD"/>
    <property type="match status" value="1"/>
</dbReference>
<dbReference type="PANTHER" id="PTHR22770:SF13">
    <property type="entry name" value="RING-TYPE DOMAIN-CONTAINING PROTEIN"/>
    <property type="match status" value="1"/>
</dbReference>
<feature type="region of interest" description="Disordered" evidence="9">
    <location>
        <begin position="661"/>
        <end position="722"/>
    </location>
</feature>
<feature type="region of interest" description="Disordered" evidence="9">
    <location>
        <begin position="114"/>
        <end position="133"/>
    </location>
</feature>
<evidence type="ECO:0000256" key="6">
    <source>
        <dbReference type="ARBA" id="ARBA00022786"/>
    </source>
</evidence>
<comment type="pathway">
    <text evidence="1">Protein modification; protein ubiquitination.</text>
</comment>
<dbReference type="InterPro" id="IPR001841">
    <property type="entry name" value="Znf_RING"/>
</dbReference>
<dbReference type="CDD" id="cd16633">
    <property type="entry name" value="mRING-HC-C3HC3D_RBR_HOIL1"/>
    <property type="match status" value="1"/>
</dbReference>
<reference evidence="12 13" key="1">
    <citation type="submission" date="2024-06" db="EMBL/GenBank/DDBJ databases">
        <title>A chromosome-level genome assembly of beet webworm, Loxostege sticticalis.</title>
        <authorList>
            <person name="Zhang Y."/>
        </authorList>
    </citation>
    <scope>NUCLEOTIDE SEQUENCE [LARGE SCALE GENOMIC DNA]</scope>
    <source>
        <strain evidence="12">AQ028</strain>
        <tissue evidence="12">Male pupae</tissue>
    </source>
</reference>
<evidence type="ECO:0000256" key="1">
    <source>
        <dbReference type="ARBA" id="ARBA00004906"/>
    </source>
</evidence>
<evidence type="ECO:0000256" key="7">
    <source>
        <dbReference type="ARBA" id="ARBA00022833"/>
    </source>
</evidence>
<feature type="compositionally biased region" description="Polar residues" evidence="9">
    <location>
        <begin position="324"/>
        <end position="346"/>
    </location>
</feature>
<feature type="region of interest" description="Disordered" evidence="9">
    <location>
        <begin position="467"/>
        <end position="492"/>
    </location>
</feature>
<feature type="compositionally biased region" description="Basic and acidic residues" evidence="9">
    <location>
        <begin position="368"/>
        <end position="380"/>
    </location>
</feature>
<dbReference type="EMBL" id="JBEDNZ010000004">
    <property type="protein sequence ID" value="KAL0849386.1"/>
    <property type="molecule type" value="Genomic_DNA"/>
</dbReference>
<feature type="compositionally biased region" description="Basic and acidic residues" evidence="9">
    <location>
        <begin position="471"/>
        <end position="492"/>
    </location>
</feature>
<dbReference type="InterPro" id="IPR047559">
    <property type="entry name" value="HOIL1_RBR_mRING-HC-C3HC3D"/>
</dbReference>
<feature type="domain" description="RING-type" evidence="10">
    <location>
        <begin position="902"/>
        <end position="944"/>
    </location>
</feature>
<dbReference type="CDD" id="cd20358">
    <property type="entry name" value="Rcat_RBR_HOIL1"/>
    <property type="match status" value="1"/>
</dbReference>
<feature type="compositionally biased region" description="Basic and acidic residues" evidence="9">
    <location>
        <begin position="347"/>
        <end position="356"/>
    </location>
</feature>
<dbReference type="PANTHER" id="PTHR22770">
    <property type="entry name" value="UBIQUITIN CONJUGATING ENZYME 7 INTERACTING PROTEIN-RELATED"/>
    <property type="match status" value="1"/>
</dbReference>
<dbReference type="FunFam" id="3.30.40.10:FF:000137">
    <property type="entry name" value="RanBP-type and C3HC4-type zinc finger-containing protein 1"/>
    <property type="match status" value="1"/>
</dbReference>
<comment type="caution">
    <text evidence="12">The sequence shown here is derived from an EMBL/GenBank/DDBJ whole genome shotgun (WGS) entry which is preliminary data.</text>
</comment>
<evidence type="ECO:0000256" key="8">
    <source>
        <dbReference type="PROSITE-ProRule" id="PRU00175"/>
    </source>
</evidence>
<feature type="compositionally biased region" description="Basic and acidic residues" evidence="9">
    <location>
        <begin position="435"/>
        <end position="444"/>
    </location>
</feature>
<dbReference type="GO" id="GO:0008270">
    <property type="term" value="F:zinc ion binding"/>
    <property type="evidence" value="ECO:0007669"/>
    <property type="project" value="UniProtKB-KW"/>
</dbReference>
<dbReference type="PROSITE" id="PS00518">
    <property type="entry name" value="ZF_RING_1"/>
    <property type="match status" value="1"/>
</dbReference>
<keyword evidence="7" id="KW-0862">Zinc</keyword>
<evidence type="ECO:0000259" key="11">
    <source>
        <dbReference type="PROSITE" id="PS51873"/>
    </source>
</evidence>
<evidence type="ECO:0000256" key="3">
    <source>
        <dbReference type="ARBA" id="ARBA00022723"/>
    </source>
</evidence>
<evidence type="ECO:0000256" key="5">
    <source>
        <dbReference type="ARBA" id="ARBA00022771"/>
    </source>
</evidence>
<evidence type="ECO:0000256" key="9">
    <source>
        <dbReference type="SAM" id="MobiDB-lite"/>
    </source>
</evidence>
<keyword evidence="2" id="KW-0808">Transferase</keyword>
<dbReference type="InterPro" id="IPR017907">
    <property type="entry name" value="Znf_RING_CS"/>
</dbReference>
<feature type="region of interest" description="Disordered" evidence="9">
    <location>
        <begin position="368"/>
        <end position="444"/>
    </location>
</feature>
<dbReference type="InterPro" id="IPR047557">
    <property type="entry name" value="Rcat_RBR_HOIL1"/>
</dbReference>
<dbReference type="AlphaFoldDB" id="A0ABD0TJ72"/>
<dbReference type="Gene3D" id="3.10.20.90">
    <property type="entry name" value="Phosphatidylinositol 3-kinase Catalytic Subunit, Chain A, domain 1"/>
    <property type="match status" value="1"/>
</dbReference>
<proteinExistence type="predicted"/>
<dbReference type="InterPro" id="IPR044066">
    <property type="entry name" value="TRIAD_supradom"/>
</dbReference>